<gene>
    <name evidence="1" type="ORF">DC487_09670</name>
</gene>
<reference evidence="1 2" key="1">
    <citation type="submission" date="2018-04" db="EMBL/GenBank/DDBJ databases">
        <title>Sphingobacterium cortibacter sp. nov.</title>
        <authorList>
            <person name="Li Y."/>
        </authorList>
    </citation>
    <scope>NUCLEOTIDE SEQUENCE [LARGE SCALE GENOMIC DNA]</scope>
    <source>
        <strain evidence="1 2">2c-3</strain>
    </source>
</reference>
<dbReference type="AlphaFoldDB" id="A0A2T8HIC3"/>
<dbReference type="Proteomes" id="UP000245627">
    <property type="component" value="Unassembled WGS sequence"/>
</dbReference>
<dbReference type="Pfam" id="PF08877">
    <property type="entry name" value="MepB-like"/>
    <property type="match status" value="1"/>
</dbReference>
<evidence type="ECO:0000313" key="2">
    <source>
        <dbReference type="Proteomes" id="UP000245627"/>
    </source>
</evidence>
<evidence type="ECO:0000313" key="1">
    <source>
        <dbReference type="EMBL" id="PVH25184.1"/>
    </source>
</evidence>
<organism evidence="1 2">
    <name type="scientific">Sphingobacterium corticibacter</name>
    <dbReference type="NCBI Taxonomy" id="2171749"/>
    <lineage>
        <taxon>Bacteria</taxon>
        <taxon>Pseudomonadati</taxon>
        <taxon>Bacteroidota</taxon>
        <taxon>Sphingobacteriia</taxon>
        <taxon>Sphingobacteriales</taxon>
        <taxon>Sphingobacteriaceae</taxon>
        <taxon>Sphingobacterium</taxon>
    </lineage>
</organism>
<accession>A0A2T8HIC3</accession>
<proteinExistence type="predicted"/>
<name>A0A2T8HIC3_9SPHI</name>
<comment type="caution">
    <text evidence="1">The sequence shown here is derived from an EMBL/GenBank/DDBJ whole genome shotgun (WGS) entry which is preliminary data.</text>
</comment>
<sequence length="192" mass="21779">MFSEWKTSADVGDIPIQLKSFIKEIIRPSGLSISDVRRTVENAEYGGASFVLDGKRTLFRVAKTTANKEGQFVALYNRSATTGKIVPIHVDDGYDFVLIATYNDLHRGVFVFSRDVLSDKGILSSENKIGKLAFRIYAPWVDTKNAQDTKSQQWQCHYFLALDRHTTDDHDSQKATVEKYHNVVVESFLRLL</sequence>
<dbReference type="OrthoDB" id="4954833at2"/>
<dbReference type="InterPro" id="IPR038231">
    <property type="entry name" value="MepB-like_sf"/>
</dbReference>
<dbReference type="EMBL" id="QDKG01000003">
    <property type="protein sequence ID" value="PVH25184.1"/>
    <property type="molecule type" value="Genomic_DNA"/>
</dbReference>
<keyword evidence="2" id="KW-1185">Reference proteome</keyword>
<dbReference type="InterPro" id="IPR011235">
    <property type="entry name" value="MepB-like"/>
</dbReference>
<evidence type="ECO:0008006" key="3">
    <source>
        <dbReference type="Google" id="ProtNLM"/>
    </source>
</evidence>
<protein>
    <recommendedName>
        <fullName evidence="3">MepB family protein</fullName>
    </recommendedName>
</protein>
<dbReference type="Gene3D" id="3.40.1350.140">
    <property type="entry name" value="MepB-like"/>
    <property type="match status" value="1"/>
</dbReference>